<dbReference type="EMBL" id="JAHOEI010000003">
    <property type="protein sequence ID" value="MBV3386443.1"/>
    <property type="molecule type" value="Genomic_DNA"/>
</dbReference>
<evidence type="ECO:0008006" key="3">
    <source>
        <dbReference type="Google" id="ProtNLM"/>
    </source>
</evidence>
<evidence type="ECO:0000313" key="1">
    <source>
        <dbReference type="EMBL" id="MBV3386443.1"/>
    </source>
</evidence>
<comment type="caution">
    <text evidence="1">The sequence shown here is derived from an EMBL/GenBank/DDBJ whole genome shotgun (WGS) entry which is preliminary data.</text>
</comment>
<gene>
    <name evidence="1" type="ORF">KSW82_01635</name>
</gene>
<dbReference type="RefSeq" id="WP_217744023.1">
    <property type="nucleotide sequence ID" value="NZ_JAHOEI010000003.1"/>
</dbReference>
<sequence length="351" mass="39439">MTKRLMIILLLGFFALGIQAQKGEYAVRNFGANMQSWGQTSKLEYQKNLQKLCDGAKSVRVCDEIVESLAPKNGYAVNGGSYFLETYLNCLIKEIKKGIHIQYSNFKTINVGETTVYDTRGLELIACNIVISGAVNYNVKDLFYVRNGKISKIDKYEEIVDKQTGKRKVKVDLSDIDFDEETIGLTYNYGQHFNIGASISYAIPWFMVSFDFGLANKMDAVTSTKVEMTDIMNYTITTTSLKPKMFFTITPALNLKYIAVGCGVGVLYMKGNEISKFSYGTSYTGGYSYGSSTSESDAEKLKFMLRPSIKGFFPLSDEWSLVVGAGYDYAFKYKKCNGFNFSLGFQYSLDW</sequence>
<dbReference type="AlphaFoldDB" id="A0AAW4N258"/>
<reference evidence="1" key="1">
    <citation type="submission" date="2021-06" db="EMBL/GenBank/DDBJ databases">
        <title>Collection of gut derived symbiotic bacterial strains cultured from healthy donors.</title>
        <authorList>
            <person name="Lin H."/>
            <person name="Littmann E."/>
            <person name="Pamer E.G."/>
        </authorList>
    </citation>
    <scope>NUCLEOTIDE SEQUENCE</scope>
    <source>
        <strain evidence="1">MSK.21.74</strain>
    </source>
</reference>
<dbReference type="Proteomes" id="UP001196765">
    <property type="component" value="Unassembled WGS sequence"/>
</dbReference>
<accession>A0AAW4N258</accession>
<name>A0AAW4N258_9BACT</name>
<proteinExistence type="predicted"/>
<protein>
    <recommendedName>
        <fullName evidence="3">Outer membrane protein beta-barrel domain-containing protein</fullName>
    </recommendedName>
</protein>
<evidence type="ECO:0000313" key="2">
    <source>
        <dbReference type="Proteomes" id="UP001196765"/>
    </source>
</evidence>
<organism evidence="1 2">
    <name type="scientific">Segatella copri</name>
    <dbReference type="NCBI Taxonomy" id="165179"/>
    <lineage>
        <taxon>Bacteria</taxon>
        <taxon>Pseudomonadati</taxon>
        <taxon>Bacteroidota</taxon>
        <taxon>Bacteroidia</taxon>
        <taxon>Bacteroidales</taxon>
        <taxon>Prevotellaceae</taxon>
        <taxon>Segatella</taxon>
    </lineage>
</organism>